<accession>A0A9P5WXD3</accession>
<dbReference type="EMBL" id="MU152271">
    <property type="protein sequence ID" value="KAF9440779.1"/>
    <property type="molecule type" value="Genomic_DNA"/>
</dbReference>
<dbReference type="Proteomes" id="UP000807342">
    <property type="component" value="Unassembled WGS sequence"/>
</dbReference>
<gene>
    <name evidence="2" type="ORF">P691DRAFT_70119</name>
</gene>
<reference evidence="2" key="1">
    <citation type="submission" date="2020-11" db="EMBL/GenBank/DDBJ databases">
        <authorList>
            <consortium name="DOE Joint Genome Institute"/>
            <person name="Ahrendt S."/>
            <person name="Riley R."/>
            <person name="Andreopoulos W."/>
            <person name="Labutti K."/>
            <person name="Pangilinan J."/>
            <person name="Ruiz-Duenas F.J."/>
            <person name="Barrasa J.M."/>
            <person name="Sanchez-Garcia M."/>
            <person name="Camarero S."/>
            <person name="Miyauchi S."/>
            <person name="Serrano A."/>
            <person name="Linde D."/>
            <person name="Babiker R."/>
            <person name="Drula E."/>
            <person name="Ayuso-Fernandez I."/>
            <person name="Pacheco R."/>
            <person name="Padilla G."/>
            <person name="Ferreira P."/>
            <person name="Barriuso J."/>
            <person name="Kellner H."/>
            <person name="Castanera R."/>
            <person name="Alfaro M."/>
            <person name="Ramirez L."/>
            <person name="Pisabarro A.G."/>
            <person name="Kuo A."/>
            <person name="Tritt A."/>
            <person name="Lipzen A."/>
            <person name="He G."/>
            <person name="Yan M."/>
            <person name="Ng V."/>
            <person name="Cullen D."/>
            <person name="Martin F."/>
            <person name="Rosso M.-N."/>
            <person name="Henrissat B."/>
            <person name="Hibbett D."/>
            <person name="Martinez A.T."/>
            <person name="Grigoriev I.V."/>
        </authorList>
    </citation>
    <scope>NUCLEOTIDE SEQUENCE</scope>
    <source>
        <strain evidence="2">MF-IS2</strain>
    </source>
</reference>
<feature type="region of interest" description="Disordered" evidence="1">
    <location>
        <begin position="1"/>
        <end position="20"/>
    </location>
</feature>
<protein>
    <submittedName>
        <fullName evidence="2">Uncharacterized protein</fullName>
    </submittedName>
</protein>
<evidence type="ECO:0000313" key="3">
    <source>
        <dbReference type="Proteomes" id="UP000807342"/>
    </source>
</evidence>
<name>A0A9P5WXD3_9AGAR</name>
<organism evidence="2 3">
    <name type="scientific">Macrolepiota fuliginosa MF-IS2</name>
    <dbReference type="NCBI Taxonomy" id="1400762"/>
    <lineage>
        <taxon>Eukaryota</taxon>
        <taxon>Fungi</taxon>
        <taxon>Dikarya</taxon>
        <taxon>Basidiomycota</taxon>
        <taxon>Agaricomycotina</taxon>
        <taxon>Agaricomycetes</taxon>
        <taxon>Agaricomycetidae</taxon>
        <taxon>Agaricales</taxon>
        <taxon>Agaricineae</taxon>
        <taxon>Agaricaceae</taxon>
        <taxon>Macrolepiota</taxon>
    </lineage>
</organism>
<dbReference type="AlphaFoldDB" id="A0A9P5WXD3"/>
<evidence type="ECO:0000256" key="1">
    <source>
        <dbReference type="SAM" id="MobiDB-lite"/>
    </source>
</evidence>
<keyword evidence="3" id="KW-1185">Reference proteome</keyword>
<sequence>MSSLHSSCDSSITKWDPTSHQVPSAKYLVKPKINHSECIAGVKWVEKYGHTSQNKNKDFEAYWHSLMPEECIVSALQAPFHWSHGFPVILAIC</sequence>
<comment type="caution">
    <text evidence="2">The sequence shown here is derived from an EMBL/GenBank/DDBJ whole genome shotgun (WGS) entry which is preliminary data.</text>
</comment>
<evidence type="ECO:0000313" key="2">
    <source>
        <dbReference type="EMBL" id="KAF9440779.1"/>
    </source>
</evidence>
<proteinExistence type="predicted"/>